<evidence type="ECO:0000313" key="1">
    <source>
        <dbReference type="EMBL" id="KAI3811158.1"/>
    </source>
</evidence>
<comment type="caution">
    <text evidence="1">The sequence shown here is derived from an EMBL/GenBank/DDBJ whole genome shotgun (WGS) entry which is preliminary data.</text>
</comment>
<keyword evidence="2" id="KW-1185">Reference proteome</keyword>
<evidence type="ECO:0000313" key="2">
    <source>
        <dbReference type="Proteomes" id="UP001056120"/>
    </source>
</evidence>
<reference evidence="1 2" key="2">
    <citation type="journal article" date="2022" name="Mol. Ecol. Resour.">
        <title>The genomes of chicory, endive, great burdock and yacon provide insights into Asteraceae paleo-polyploidization history and plant inulin production.</title>
        <authorList>
            <person name="Fan W."/>
            <person name="Wang S."/>
            <person name="Wang H."/>
            <person name="Wang A."/>
            <person name="Jiang F."/>
            <person name="Liu H."/>
            <person name="Zhao H."/>
            <person name="Xu D."/>
            <person name="Zhang Y."/>
        </authorList>
    </citation>
    <scope>NUCLEOTIDE SEQUENCE [LARGE SCALE GENOMIC DNA]</scope>
    <source>
        <strain evidence="2">cv. Yunnan</strain>
        <tissue evidence="1">Leaves</tissue>
    </source>
</reference>
<protein>
    <submittedName>
        <fullName evidence="1">Uncharacterized protein</fullName>
    </submittedName>
</protein>
<name>A0ACB9IUI4_9ASTR</name>
<dbReference type="Proteomes" id="UP001056120">
    <property type="component" value="Linkage Group LG07"/>
</dbReference>
<gene>
    <name evidence="1" type="ORF">L1987_20875</name>
</gene>
<accession>A0ACB9IUI4</accession>
<organism evidence="1 2">
    <name type="scientific">Smallanthus sonchifolius</name>
    <dbReference type="NCBI Taxonomy" id="185202"/>
    <lineage>
        <taxon>Eukaryota</taxon>
        <taxon>Viridiplantae</taxon>
        <taxon>Streptophyta</taxon>
        <taxon>Embryophyta</taxon>
        <taxon>Tracheophyta</taxon>
        <taxon>Spermatophyta</taxon>
        <taxon>Magnoliopsida</taxon>
        <taxon>eudicotyledons</taxon>
        <taxon>Gunneridae</taxon>
        <taxon>Pentapetalae</taxon>
        <taxon>asterids</taxon>
        <taxon>campanulids</taxon>
        <taxon>Asterales</taxon>
        <taxon>Asteraceae</taxon>
        <taxon>Asteroideae</taxon>
        <taxon>Heliantheae alliance</taxon>
        <taxon>Millerieae</taxon>
        <taxon>Smallanthus</taxon>
    </lineage>
</organism>
<sequence>MKATATVTCKSLHIRFQVSFHTGVSAKVYVNAQIHTQPFGQINFQWTQFHFLMQLYLQYKELCMCLLSIDRAKGVCAY</sequence>
<dbReference type="EMBL" id="CM042024">
    <property type="protein sequence ID" value="KAI3811158.1"/>
    <property type="molecule type" value="Genomic_DNA"/>
</dbReference>
<reference evidence="2" key="1">
    <citation type="journal article" date="2022" name="Mol. Ecol. Resour.">
        <title>The genomes of chicory, endive, great burdock and yacon provide insights into Asteraceae palaeo-polyploidization history and plant inulin production.</title>
        <authorList>
            <person name="Fan W."/>
            <person name="Wang S."/>
            <person name="Wang H."/>
            <person name="Wang A."/>
            <person name="Jiang F."/>
            <person name="Liu H."/>
            <person name="Zhao H."/>
            <person name="Xu D."/>
            <person name="Zhang Y."/>
        </authorList>
    </citation>
    <scope>NUCLEOTIDE SEQUENCE [LARGE SCALE GENOMIC DNA]</scope>
    <source>
        <strain evidence="2">cv. Yunnan</strain>
    </source>
</reference>
<proteinExistence type="predicted"/>